<dbReference type="STRING" id="226505.SAMN05444394_1969"/>
<feature type="transmembrane region" description="Helical" evidence="1">
    <location>
        <begin position="393"/>
        <end position="413"/>
    </location>
</feature>
<protein>
    <submittedName>
        <fullName evidence="2">Uncharacterized protein</fullName>
    </submittedName>
</protein>
<accession>A0A1N6ECC9</accession>
<feature type="transmembrane region" description="Helical" evidence="1">
    <location>
        <begin position="93"/>
        <end position="113"/>
    </location>
</feature>
<sequence>MNQNLRILLITSITLGTAWAIRGQFGHEQGAAWAGGIACIFFIISTGNKNWESVGLKSSLMGAIGWGLGGMMSYGVVVGYGRSEDLLNAGYGLVMLAVIGGLYGLLGGGLFGLGLEEGNSGKKVAWHHLFVEMTAGGIVFYYFIIEQLGILMTPPRSEAWAVCAGAGIALIYFMVRNSYQGALRTALFSAIGGGFGFAFGDFLQVMGYLSGIQFNFWNVMEYSLGFFGGLGMSYGAITGFKKSSPVPIETIKANPRTGWALFGLVFLIPLIVFQKSFLEKDLSSEFTKLGVSTSSTWAAISVGAAFLIWVILQLLTWKNYKDFCASHSFPERLLNVTGPLLFISYLLFSILLTGSYFKWGRLEQYLYILNFIFVLVLTFKVEKNGINTHLPDYSAVKTATIAMLIILLLAIIASSSHSPIPGAQMRF</sequence>
<feature type="transmembrane region" description="Helical" evidence="1">
    <location>
        <begin position="297"/>
        <end position="317"/>
    </location>
</feature>
<dbReference type="Proteomes" id="UP000185221">
    <property type="component" value="Unassembled WGS sequence"/>
</dbReference>
<feature type="transmembrane region" description="Helical" evidence="1">
    <location>
        <begin position="365"/>
        <end position="381"/>
    </location>
</feature>
<dbReference type="OrthoDB" id="920620at2"/>
<evidence type="ECO:0000313" key="3">
    <source>
        <dbReference type="Proteomes" id="UP000185221"/>
    </source>
</evidence>
<feature type="transmembrane region" description="Helical" evidence="1">
    <location>
        <begin position="60"/>
        <end position="81"/>
    </location>
</feature>
<dbReference type="EMBL" id="FSRC01000001">
    <property type="protein sequence ID" value="SIN80653.1"/>
    <property type="molecule type" value="Genomic_DNA"/>
</dbReference>
<feature type="transmembrane region" description="Helical" evidence="1">
    <location>
        <begin position="30"/>
        <end position="48"/>
    </location>
</feature>
<evidence type="ECO:0000256" key="1">
    <source>
        <dbReference type="SAM" id="Phobius"/>
    </source>
</evidence>
<feature type="transmembrane region" description="Helical" evidence="1">
    <location>
        <begin position="157"/>
        <end position="175"/>
    </location>
</feature>
<feature type="transmembrane region" description="Helical" evidence="1">
    <location>
        <begin position="187"/>
        <end position="210"/>
    </location>
</feature>
<feature type="transmembrane region" description="Helical" evidence="1">
    <location>
        <begin position="338"/>
        <end position="359"/>
    </location>
</feature>
<name>A0A1N6ECC9_9BACT</name>
<keyword evidence="1" id="KW-1133">Transmembrane helix</keyword>
<evidence type="ECO:0000313" key="2">
    <source>
        <dbReference type="EMBL" id="SIN80653.1"/>
    </source>
</evidence>
<dbReference type="AlphaFoldDB" id="A0A1N6ECC9"/>
<feature type="transmembrane region" description="Helical" evidence="1">
    <location>
        <begin position="258"/>
        <end position="277"/>
    </location>
</feature>
<gene>
    <name evidence="2" type="ORF">SAMN05444394_1969</name>
</gene>
<feature type="transmembrane region" description="Helical" evidence="1">
    <location>
        <begin position="216"/>
        <end position="237"/>
    </location>
</feature>
<dbReference type="RefSeq" id="WP_074224641.1">
    <property type="nucleotide sequence ID" value="NZ_FSRC01000001.1"/>
</dbReference>
<keyword evidence="1" id="KW-0472">Membrane</keyword>
<keyword evidence="1" id="KW-0812">Transmembrane</keyword>
<feature type="transmembrane region" description="Helical" evidence="1">
    <location>
        <begin position="125"/>
        <end position="145"/>
    </location>
</feature>
<proteinExistence type="predicted"/>
<organism evidence="2 3">
    <name type="scientific">Algoriphagus halophilus</name>
    <dbReference type="NCBI Taxonomy" id="226505"/>
    <lineage>
        <taxon>Bacteria</taxon>
        <taxon>Pseudomonadati</taxon>
        <taxon>Bacteroidota</taxon>
        <taxon>Cytophagia</taxon>
        <taxon>Cytophagales</taxon>
        <taxon>Cyclobacteriaceae</taxon>
        <taxon>Algoriphagus</taxon>
    </lineage>
</organism>
<reference evidence="3" key="1">
    <citation type="submission" date="2016-11" db="EMBL/GenBank/DDBJ databases">
        <authorList>
            <person name="Varghese N."/>
            <person name="Submissions S."/>
        </authorList>
    </citation>
    <scope>NUCLEOTIDE SEQUENCE [LARGE SCALE GENOMIC DNA]</scope>
    <source>
        <strain evidence="3">DSM 15292</strain>
    </source>
</reference>
<keyword evidence="3" id="KW-1185">Reference proteome</keyword>